<dbReference type="Proteomes" id="UP000051677">
    <property type="component" value="Unassembled WGS sequence"/>
</dbReference>
<dbReference type="AlphaFoldDB" id="A0A0Q2R4K5"/>
<dbReference type="EMBL" id="LKTM01000123">
    <property type="protein sequence ID" value="KQH79070.1"/>
    <property type="molecule type" value="Genomic_DNA"/>
</dbReference>
<proteinExistence type="predicted"/>
<comment type="caution">
    <text evidence="1">The sequence shown here is derived from an EMBL/GenBank/DDBJ whole genome shotgun (WGS) entry which is preliminary data.</text>
</comment>
<sequence length="205" mass="23554">MIAGRERSIEECVAQLRQYPGRTIVDYDLPGPGDPEVLTRAEVARTWVIYSRISEEQLVWFVERATSAPWPPADADLLRAEPNIRNGLYDQLESFYRHFEQDAPTNVARSKISKVLHIKRPAAIPILDSKVTDMYRQLAEQAADRYPRLKYQRAAYWPAIRDDLITNNESEALTRLRAVLGNKGTLGANLHHITDLRLLDMLTWQ</sequence>
<dbReference type="Pfam" id="PF19827">
    <property type="entry name" value="DUF6308"/>
    <property type="match status" value="1"/>
</dbReference>
<organism evidence="1 2">
    <name type="scientific">Mycobacterium gordonae</name>
    <dbReference type="NCBI Taxonomy" id="1778"/>
    <lineage>
        <taxon>Bacteria</taxon>
        <taxon>Bacillati</taxon>
        <taxon>Actinomycetota</taxon>
        <taxon>Actinomycetes</taxon>
        <taxon>Mycobacteriales</taxon>
        <taxon>Mycobacteriaceae</taxon>
        <taxon>Mycobacterium</taxon>
    </lineage>
</organism>
<accession>A0A0Q2R4K5</accession>
<protein>
    <submittedName>
        <fullName evidence="1">Uncharacterized protein</fullName>
    </submittedName>
</protein>
<dbReference type="InterPro" id="IPR046275">
    <property type="entry name" value="DUF6308"/>
</dbReference>
<evidence type="ECO:0000313" key="2">
    <source>
        <dbReference type="Proteomes" id="UP000051677"/>
    </source>
</evidence>
<name>A0A0Q2R4K5_MYCGO</name>
<reference evidence="1 2" key="1">
    <citation type="submission" date="2015-10" db="EMBL/GenBank/DDBJ databases">
        <title>Mycobacterium gordonae draft genome assembly.</title>
        <authorList>
            <person name="Ustinova V."/>
            <person name="Smirnova T."/>
            <person name="Blagodatskikh K."/>
            <person name="Varlamov D."/>
            <person name="Larionova E."/>
            <person name="Chernousova L."/>
        </authorList>
    </citation>
    <scope>NUCLEOTIDE SEQUENCE [LARGE SCALE GENOMIC DNA]</scope>
    <source>
        <strain evidence="1 2">CTRI 14-8773</strain>
    </source>
</reference>
<evidence type="ECO:0000313" key="1">
    <source>
        <dbReference type="EMBL" id="KQH79070.1"/>
    </source>
</evidence>
<gene>
    <name evidence="1" type="ORF">AO501_24200</name>
</gene>